<proteinExistence type="predicted"/>
<dbReference type="EMBL" id="ACFU01000029">
    <property type="protein sequence ID" value="EEF13023.1"/>
    <property type="molecule type" value="Genomic_DNA"/>
</dbReference>
<keyword evidence="2" id="KW-1185">Reference proteome</keyword>
<name>B9D4P9_CAMRE</name>
<dbReference type="STRING" id="553218.CAMRE0001_3094"/>
<organism evidence="1 2">
    <name type="scientific">Campylobacter rectus RM3267</name>
    <dbReference type="NCBI Taxonomy" id="553218"/>
    <lineage>
        <taxon>Bacteria</taxon>
        <taxon>Pseudomonadati</taxon>
        <taxon>Campylobacterota</taxon>
        <taxon>Epsilonproteobacteria</taxon>
        <taxon>Campylobacterales</taxon>
        <taxon>Campylobacteraceae</taxon>
        <taxon>Campylobacter</taxon>
    </lineage>
</organism>
<accession>B9D4P9</accession>
<protein>
    <submittedName>
        <fullName evidence="1">Uncharacterized protein</fullName>
    </submittedName>
</protein>
<comment type="caution">
    <text evidence="1">The sequence shown here is derived from an EMBL/GenBank/DDBJ whole genome shotgun (WGS) entry which is preliminary data.</text>
</comment>
<evidence type="ECO:0000313" key="1">
    <source>
        <dbReference type="EMBL" id="EEF13023.1"/>
    </source>
</evidence>
<evidence type="ECO:0000313" key="2">
    <source>
        <dbReference type="Proteomes" id="UP000003082"/>
    </source>
</evidence>
<dbReference type="AlphaFoldDB" id="B9D4P9"/>
<dbReference type="Proteomes" id="UP000003082">
    <property type="component" value="Unassembled WGS sequence"/>
</dbReference>
<reference evidence="1 2" key="1">
    <citation type="submission" date="2008-08" db="EMBL/GenBank/DDBJ databases">
        <authorList>
            <person name="Madupu R."/>
            <person name="Durkin A.S."/>
            <person name="Torralba M."/>
            <person name="Methe B."/>
            <person name="Sutton G.G."/>
            <person name="Strausberg R.L."/>
            <person name="Nelson K.E."/>
        </authorList>
    </citation>
    <scope>NUCLEOTIDE SEQUENCE [LARGE SCALE GENOMIC DNA]</scope>
    <source>
        <strain evidence="1 2">RM3267</strain>
    </source>
</reference>
<gene>
    <name evidence="1" type="ORF">CAMRE0001_3094</name>
</gene>
<sequence length="46" mass="5224">MAHVKFTARAALFVLIAKAISPYRHPRQTRYRGKFLDKSSPVSPPL</sequence>